<dbReference type="Proteomes" id="UP000635565">
    <property type="component" value="Unassembled WGS sequence"/>
</dbReference>
<keyword evidence="2" id="KW-1185">Reference proteome</keyword>
<reference evidence="1 2" key="1">
    <citation type="journal article" date="2021" name="Int. J. Syst. Evol. Microbiol.">
        <title>Reticulibacter mediterranei gen. nov., sp. nov., within the new family Reticulibacteraceae fam. nov., and Ktedonospora formicarum gen. nov., sp. nov., Ktedonobacter robiniae sp. nov., Dictyobacter formicarum sp. nov. and Dictyobacter arantiisoli sp. nov., belonging to the class Ktedonobacteria.</title>
        <authorList>
            <person name="Yabe S."/>
            <person name="Zheng Y."/>
            <person name="Wang C.M."/>
            <person name="Sakai Y."/>
            <person name="Abe K."/>
            <person name="Yokota A."/>
            <person name="Donadio S."/>
            <person name="Cavaletti L."/>
            <person name="Monciardini P."/>
        </authorList>
    </citation>
    <scope>NUCLEOTIDE SEQUENCE [LARGE SCALE GENOMIC DNA]</scope>
    <source>
        <strain evidence="1 2">SOSP1-9</strain>
    </source>
</reference>
<dbReference type="EMBL" id="BNJJ01000045">
    <property type="protein sequence ID" value="GHO89772.1"/>
    <property type="molecule type" value="Genomic_DNA"/>
</dbReference>
<protein>
    <submittedName>
        <fullName evidence="1">Uncharacterized protein</fullName>
    </submittedName>
</protein>
<evidence type="ECO:0000313" key="1">
    <source>
        <dbReference type="EMBL" id="GHO89772.1"/>
    </source>
</evidence>
<accession>A0ABQ3VU21</accession>
<comment type="caution">
    <text evidence="1">The sequence shown here is derived from an EMBL/GenBank/DDBJ whole genome shotgun (WGS) entry which is preliminary data.</text>
</comment>
<evidence type="ECO:0000313" key="2">
    <source>
        <dbReference type="Proteomes" id="UP000635565"/>
    </source>
</evidence>
<proteinExistence type="predicted"/>
<sequence>MYGTINVALPGEHWDCIHIPRTSLPSRWRRPTLWYDLAIPARCLACSVGLSTRGLCLFAALGILYPGFRQKELGADWPMEKGTARRVISQELNTDYDLAVANLAQGSR</sequence>
<name>A0ABQ3VU21_9CHLR</name>
<gene>
    <name evidence="1" type="ORF">KSZ_77780</name>
</gene>
<organism evidence="1 2">
    <name type="scientific">Dictyobacter formicarum</name>
    <dbReference type="NCBI Taxonomy" id="2778368"/>
    <lineage>
        <taxon>Bacteria</taxon>
        <taxon>Bacillati</taxon>
        <taxon>Chloroflexota</taxon>
        <taxon>Ktedonobacteria</taxon>
        <taxon>Ktedonobacterales</taxon>
        <taxon>Dictyobacteraceae</taxon>
        <taxon>Dictyobacter</taxon>
    </lineage>
</organism>